<dbReference type="GO" id="GO:0006508">
    <property type="term" value="P:proteolysis"/>
    <property type="evidence" value="ECO:0007669"/>
    <property type="project" value="UniProtKB-KW"/>
</dbReference>
<keyword evidence="13" id="KW-1185">Reference proteome</keyword>
<keyword evidence="4" id="KW-0645">Protease</keyword>
<evidence type="ECO:0000256" key="9">
    <source>
        <dbReference type="ARBA" id="ARBA00023163"/>
    </source>
</evidence>
<keyword evidence="7" id="KW-0788">Thiol protease</keyword>
<protein>
    <recommendedName>
        <fullName evidence="3">ubiquitinyl hydrolase 1</fullName>
        <ecNumber evidence="3">3.4.19.12</ecNumber>
    </recommendedName>
</protein>
<dbReference type="AlphaFoldDB" id="A0A8J6B579"/>
<dbReference type="Proteomes" id="UP000700334">
    <property type="component" value="Unassembled WGS sequence"/>
</dbReference>
<dbReference type="PRINTS" id="PR01233">
    <property type="entry name" value="JOSEPHIN"/>
</dbReference>
<feature type="non-terminal residue" evidence="12">
    <location>
        <position position="1"/>
    </location>
</feature>
<reference evidence="12" key="1">
    <citation type="journal article" date="2021" name="Evol. Appl.">
        <title>The genome of the Pyrenean desman and the effects of bottlenecks and inbreeding on the genomic landscape of an endangered species.</title>
        <authorList>
            <person name="Escoda L."/>
            <person name="Castresana J."/>
        </authorList>
    </citation>
    <scope>NUCLEOTIDE SEQUENCE</scope>
    <source>
        <strain evidence="12">IBE-C5619</strain>
    </source>
</reference>
<keyword evidence="10" id="KW-0539">Nucleus</keyword>
<gene>
    <name evidence="12" type="ORF">J0S82_010919</name>
</gene>
<evidence type="ECO:0000256" key="1">
    <source>
        <dbReference type="ARBA" id="ARBA00000707"/>
    </source>
</evidence>
<accession>A0A8J6B579</accession>
<keyword evidence="6" id="KW-0378">Hydrolase</keyword>
<dbReference type="InterPro" id="IPR033865">
    <property type="entry name" value="Ataxin-3"/>
</dbReference>
<dbReference type="EC" id="3.4.19.12" evidence="3"/>
<dbReference type="OrthoDB" id="10063692at2759"/>
<evidence type="ECO:0000259" key="11">
    <source>
        <dbReference type="Pfam" id="PF02099"/>
    </source>
</evidence>
<dbReference type="InterPro" id="IPR006155">
    <property type="entry name" value="Josephin"/>
</dbReference>
<feature type="non-terminal residue" evidence="12">
    <location>
        <position position="178"/>
    </location>
</feature>
<dbReference type="PANTHER" id="PTHR14159:SF0">
    <property type="entry name" value="ATAXIN-3-RELATED"/>
    <property type="match status" value="1"/>
</dbReference>
<evidence type="ECO:0000256" key="5">
    <source>
        <dbReference type="ARBA" id="ARBA00022786"/>
    </source>
</evidence>
<evidence type="ECO:0000256" key="3">
    <source>
        <dbReference type="ARBA" id="ARBA00012759"/>
    </source>
</evidence>
<keyword evidence="8" id="KW-0805">Transcription regulation</keyword>
<evidence type="ECO:0000256" key="2">
    <source>
        <dbReference type="ARBA" id="ARBA00004123"/>
    </source>
</evidence>
<comment type="caution">
    <text evidence="12">The sequence shown here is derived from an EMBL/GenBank/DDBJ whole genome shotgun (WGS) entry which is preliminary data.</text>
</comment>
<name>A0A8J6B579_GALPY</name>
<dbReference type="Gene3D" id="3.90.70.40">
    <property type="match status" value="1"/>
</dbReference>
<evidence type="ECO:0000256" key="4">
    <source>
        <dbReference type="ARBA" id="ARBA00022670"/>
    </source>
</evidence>
<evidence type="ECO:0000256" key="8">
    <source>
        <dbReference type="ARBA" id="ARBA00023015"/>
    </source>
</evidence>
<dbReference type="Pfam" id="PF02099">
    <property type="entry name" value="Josephin"/>
    <property type="match status" value="1"/>
</dbReference>
<evidence type="ECO:0000313" key="12">
    <source>
        <dbReference type="EMBL" id="KAG8519889.1"/>
    </source>
</evidence>
<evidence type="ECO:0000256" key="7">
    <source>
        <dbReference type="ARBA" id="ARBA00022807"/>
    </source>
</evidence>
<feature type="domain" description="Josephin" evidence="11">
    <location>
        <begin position="9"/>
        <end position="89"/>
    </location>
</feature>
<dbReference type="GO" id="GO:0005634">
    <property type="term" value="C:nucleus"/>
    <property type="evidence" value="ECO:0007669"/>
    <property type="project" value="UniProtKB-SubCell"/>
</dbReference>
<evidence type="ECO:0000313" key="13">
    <source>
        <dbReference type="Proteomes" id="UP000700334"/>
    </source>
</evidence>
<evidence type="ECO:0000256" key="6">
    <source>
        <dbReference type="ARBA" id="ARBA00022801"/>
    </source>
</evidence>
<evidence type="ECO:0000256" key="10">
    <source>
        <dbReference type="ARBA" id="ARBA00023242"/>
    </source>
</evidence>
<organism evidence="12 13">
    <name type="scientific">Galemys pyrenaicus</name>
    <name type="common">Iberian desman</name>
    <name type="synonym">Pyrenean desman</name>
    <dbReference type="NCBI Taxonomy" id="202257"/>
    <lineage>
        <taxon>Eukaryota</taxon>
        <taxon>Metazoa</taxon>
        <taxon>Chordata</taxon>
        <taxon>Craniata</taxon>
        <taxon>Vertebrata</taxon>
        <taxon>Euteleostomi</taxon>
        <taxon>Mammalia</taxon>
        <taxon>Eutheria</taxon>
        <taxon>Laurasiatheria</taxon>
        <taxon>Eulipotyphla</taxon>
        <taxon>Talpidae</taxon>
        <taxon>Galemys</taxon>
    </lineage>
</organism>
<dbReference type="GO" id="GO:0004843">
    <property type="term" value="F:cysteine-type deubiquitinase activity"/>
    <property type="evidence" value="ECO:0007669"/>
    <property type="project" value="UniProtKB-EC"/>
</dbReference>
<keyword evidence="5" id="KW-0833">Ubl conjugation pathway</keyword>
<keyword evidence="9" id="KW-0804">Transcription</keyword>
<dbReference type="GO" id="GO:0016579">
    <property type="term" value="P:protein deubiquitination"/>
    <property type="evidence" value="ECO:0007669"/>
    <property type="project" value="InterPro"/>
</dbReference>
<comment type="catalytic activity">
    <reaction evidence="1">
        <text>Thiol-dependent hydrolysis of ester, thioester, amide, peptide and isopeptide bonds formed by the C-terminal Gly of ubiquitin (a 76-residue protein attached to proteins as an intracellular targeting signal).</text>
        <dbReference type="EC" id="3.4.19.12"/>
    </reaction>
</comment>
<dbReference type="PANTHER" id="PTHR14159">
    <property type="entry name" value="ATAXIN-3-RELATED"/>
    <property type="match status" value="1"/>
</dbReference>
<proteinExistence type="predicted"/>
<comment type="subcellular location">
    <subcellularLocation>
        <location evidence="2">Nucleus</location>
    </subcellularLocation>
</comment>
<sequence length="178" mass="21102">KLPGNMDLFLSVQLIRNVLKVWGLELILFNSLKYQMLRIDPINERSFICNYKEHQLTVRKLRKTMVQWEFSLDGSKTNISYITHNFLGSITTRWLFYRVLALSHEESDKEDKATDLHGAIKLSMQDNLRKTSQDTPQTSRTSYFREVMEERTAYFENSSNEIYHDRFHIHVKGQPQVL</sequence>
<dbReference type="EMBL" id="JAGFMF010011586">
    <property type="protein sequence ID" value="KAG8519889.1"/>
    <property type="molecule type" value="Genomic_DNA"/>
</dbReference>